<comment type="subcellular location">
    <subcellularLocation>
        <location evidence="9">Cell membrane</location>
        <topology evidence="9">Single-pass membrane protein</topology>
    </subcellularLocation>
    <subcellularLocation>
        <location evidence="1">Membrane</location>
        <topology evidence="1">Single-pass membrane protein</topology>
    </subcellularLocation>
</comment>
<dbReference type="GO" id="GO:0043953">
    <property type="term" value="P:protein transport by the Tat complex"/>
    <property type="evidence" value="ECO:0007669"/>
    <property type="project" value="UniProtKB-UniRule"/>
</dbReference>
<comment type="function">
    <text evidence="9">Part of the twin-arginine translocation (Tat) system that transports large folded proteins containing a characteristic twin-arginine motif in their signal peptide across membranes. Together with TatC, TatB is part of a receptor directly interacting with Tat signal peptides. TatB may form an oligomeric binding site that transiently accommodates folded Tat precursor proteins before their translocation.</text>
</comment>
<evidence type="ECO:0000256" key="8">
    <source>
        <dbReference type="ARBA" id="ARBA00023136"/>
    </source>
</evidence>
<evidence type="ECO:0000256" key="6">
    <source>
        <dbReference type="ARBA" id="ARBA00022989"/>
    </source>
</evidence>
<comment type="subunit">
    <text evidence="9">The Tat system comprises two distinct complexes: a TatABC complex, containing multiple copies of TatA, TatB and TatC subunits, and a separate TatA complex, containing only TatA subunits. Substrates initially bind to the TatABC complex, which probably triggers association of the separate TatA complex to form the active translocon.</text>
</comment>
<name>A0A0B6F3P9_9CORY</name>
<dbReference type="RefSeq" id="WP_042530362.1">
    <property type="nucleotide sequence ID" value="NZ_CP010827.1"/>
</dbReference>
<sequence length="221" mass="23116">MFSSIGWLEILVIVLLGLVIIGPERLPGVIMDVRAAVYAARKAINNAKAELSGEMTGLGAEFDDLRVPLSQAAQWSRLGPRGVITKALFDGDDSAWDDFNPKKMAEDIKHSTDPSLQDTATPAVQPGQRPHQTGAPAAPVTSQEQQPGRPTFDYSKIYADPNAGTVGAAHHTQPATGQPATGQTPGHATAESAGQTTENTQPPHGGNSSTGGGSVSWEDVT</sequence>
<dbReference type="EMBL" id="CP010827">
    <property type="protein sequence ID" value="AJI78641.1"/>
    <property type="molecule type" value="Genomic_DNA"/>
</dbReference>
<keyword evidence="5 9" id="KW-0653">Protein transport</keyword>
<dbReference type="AlphaFoldDB" id="A0A0B6F3P9"/>
<evidence type="ECO:0000256" key="5">
    <source>
        <dbReference type="ARBA" id="ARBA00022927"/>
    </source>
</evidence>
<keyword evidence="14" id="KW-1185">Reference proteome</keyword>
<evidence type="ECO:0000313" key="12">
    <source>
        <dbReference type="EMBL" id="MCG7277021.1"/>
    </source>
</evidence>
<dbReference type="Pfam" id="PF02416">
    <property type="entry name" value="TatA_B_E"/>
    <property type="match status" value="1"/>
</dbReference>
<feature type="compositionally biased region" description="Polar residues" evidence="10">
    <location>
        <begin position="113"/>
        <end position="122"/>
    </location>
</feature>
<evidence type="ECO:0000256" key="1">
    <source>
        <dbReference type="ARBA" id="ARBA00004167"/>
    </source>
</evidence>
<proteinExistence type="inferred from homology"/>
<keyword evidence="7 9" id="KW-0811">Translocation</keyword>
<dbReference type="HOGENOM" id="CLU_086034_2_0_11"/>
<keyword evidence="4 9" id="KW-0812">Transmembrane</keyword>
<dbReference type="Gene3D" id="1.20.5.3310">
    <property type="match status" value="1"/>
</dbReference>
<protein>
    <recommendedName>
        <fullName evidence="9">Sec-independent protein translocase protein TatB</fullName>
    </recommendedName>
</protein>
<evidence type="ECO:0000313" key="13">
    <source>
        <dbReference type="Proteomes" id="UP000031890"/>
    </source>
</evidence>
<dbReference type="InterPro" id="IPR003369">
    <property type="entry name" value="TatA/B/E"/>
</dbReference>
<keyword evidence="8 9" id="KW-0472">Membrane</keyword>
<dbReference type="KEGG" id="csx:CSING_05515"/>
<keyword evidence="3 9" id="KW-1003">Cell membrane</keyword>
<dbReference type="PRINTS" id="PR01506">
    <property type="entry name" value="TATBPROTEIN"/>
</dbReference>
<dbReference type="Proteomes" id="UP001521911">
    <property type="component" value="Unassembled WGS sequence"/>
</dbReference>
<dbReference type="OrthoDB" id="3267321at2"/>
<dbReference type="HAMAP" id="MF_00237">
    <property type="entry name" value="TatB"/>
    <property type="match status" value="1"/>
</dbReference>
<reference evidence="11 13" key="1">
    <citation type="journal article" date="2015" name="Genome Announc.">
        <title>Complete Genome Sequence and Annotation of Corynebacterium singulare DSM 44357, Isolated from a Human Semen Specimen.</title>
        <authorList>
            <person name="Merten M."/>
            <person name="Brinkrolf K."/>
            <person name="Albersmeier A."/>
            <person name="Kutter Y."/>
            <person name="Ruckert C."/>
            <person name="Tauch A."/>
        </authorList>
    </citation>
    <scope>NUCLEOTIDE SEQUENCE [LARGE SCALE GENOMIC DNA]</scope>
    <source>
        <strain evidence="11">IBS B52218</strain>
    </source>
</reference>
<keyword evidence="6 9" id="KW-1133">Transmembrane helix</keyword>
<dbReference type="GO" id="GO:0008320">
    <property type="term" value="F:protein transmembrane transporter activity"/>
    <property type="evidence" value="ECO:0007669"/>
    <property type="project" value="UniProtKB-UniRule"/>
</dbReference>
<evidence type="ECO:0000256" key="2">
    <source>
        <dbReference type="ARBA" id="ARBA00022448"/>
    </source>
</evidence>
<evidence type="ECO:0000256" key="9">
    <source>
        <dbReference type="HAMAP-Rule" id="MF_00237"/>
    </source>
</evidence>
<evidence type="ECO:0000256" key="3">
    <source>
        <dbReference type="ARBA" id="ARBA00022475"/>
    </source>
</evidence>
<evidence type="ECO:0000256" key="4">
    <source>
        <dbReference type="ARBA" id="ARBA00022692"/>
    </source>
</evidence>
<dbReference type="STRING" id="161899.CSING_05515"/>
<dbReference type="InterPro" id="IPR018448">
    <property type="entry name" value="TatB"/>
</dbReference>
<keyword evidence="2 9" id="KW-0813">Transport</keyword>
<evidence type="ECO:0000256" key="7">
    <source>
        <dbReference type="ARBA" id="ARBA00023010"/>
    </source>
</evidence>
<evidence type="ECO:0000256" key="10">
    <source>
        <dbReference type="SAM" id="MobiDB-lite"/>
    </source>
</evidence>
<reference evidence="12 14" key="2">
    <citation type="submission" date="2022-02" db="EMBL/GenBank/DDBJ databases">
        <title>Uncovering new skin microbiome diversity through culturing and metagenomics.</title>
        <authorList>
            <person name="Conlan S."/>
            <person name="Deming C."/>
            <person name="Nisc Comparative Sequencing Program N."/>
            <person name="Segre J.A."/>
        </authorList>
    </citation>
    <scope>NUCLEOTIDE SEQUENCE [LARGE SCALE GENOMIC DNA]</scope>
    <source>
        <strain evidence="12 14">ACRQV</strain>
    </source>
</reference>
<evidence type="ECO:0000313" key="11">
    <source>
        <dbReference type="EMBL" id="AJI78641.1"/>
    </source>
</evidence>
<gene>
    <name evidence="9 11" type="primary">tatB</name>
    <name evidence="11" type="ORF">CSING_05515</name>
    <name evidence="12" type="ORF">MHK08_11135</name>
</gene>
<evidence type="ECO:0000313" key="14">
    <source>
        <dbReference type="Proteomes" id="UP001521911"/>
    </source>
</evidence>
<comment type="similarity">
    <text evidence="9">Belongs to the TatB family.</text>
</comment>
<feature type="compositionally biased region" description="Polar residues" evidence="10">
    <location>
        <begin position="173"/>
        <end position="202"/>
    </location>
</feature>
<dbReference type="GO" id="GO:0033281">
    <property type="term" value="C:TAT protein transport complex"/>
    <property type="evidence" value="ECO:0007669"/>
    <property type="project" value="UniProtKB-UniRule"/>
</dbReference>
<feature type="region of interest" description="Disordered" evidence="10">
    <location>
        <begin position="109"/>
        <end position="221"/>
    </location>
</feature>
<dbReference type="Proteomes" id="UP000031890">
    <property type="component" value="Chromosome"/>
</dbReference>
<accession>A0A0B6F3P9</accession>
<dbReference type="EMBL" id="JAKRDF010000017">
    <property type="protein sequence ID" value="MCG7277021.1"/>
    <property type="molecule type" value="Genomic_DNA"/>
</dbReference>
<organism evidence="11 13">
    <name type="scientific">Corynebacterium singulare</name>
    <dbReference type="NCBI Taxonomy" id="161899"/>
    <lineage>
        <taxon>Bacteria</taxon>
        <taxon>Bacillati</taxon>
        <taxon>Actinomycetota</taxon>
        <taxon>Actinomycetes</taxon>
        <taxon>Mycobacteriales</taxon>
        <taxon>Corynebacteriaceae</taxon>
        <taxon>Corynebacterium</taxon>
    </lineage>
</organism>